<gene>
    <name evidence="2" type="ORF">WNY63_14975</name>
</gene>
<evidence type="ECO:0000313" key="3">
    <source>
        <dbReference type="Proteomes" id="UP001388366"/>
    </source>
</evidence>
<sequence length="49" mass="5736">MAPQAERVPKLMAELLEWLESSDVHPLVASCVFHYEFEFIHRFQMATAE</sequence>
<name>A0ABU9U4T1_9GAMM</name>
<evidence type="ECO:0000313" key="2">
    <source>
        <dbReference type="EMBL" id="MEM5552035.1"/>
    </source>
</evidence>
<feature type="domain" description="Fido" evidence="1">
    <location>
        <begin position="2"/>
        <end position="44"/>
    </location>
</feature>
<accession>A0ABU9U4T1</accession>
<reference evidence="2 3" key="1">
    <citation type="submission" date="2024-03" db="EMBL/GenBank/DDBJ databases">
        <title>Community enrichment and isolation of bacterial strains for fucoidan degradation.</title>
        <authorList>
            <person name="Sichert A."/>
        </authorList>
    </citation>
    <scope>NUCLEOTIDE SEQUENCE [LARGE SCALE GENOMIC DNA]</scope>
    <source>
        <strain evidence="2 3">AS81</strain>
    </source>
</reference>
<evidence type="ECO:0000259" key="1">
    <source>
        <dbReference type="Pfam" id="PF02661"/>
    </source>
</evidence>
<dbReference type="EMBL" id="JBBMQU010000029">
    <property type="protein sequence ID" value="MEM5552035.1"/>
    <property type="molecule type" value="Genomic_DNA"/>
</dbReference>
<dbReference type="SUPFAM" id="SSF140931">
    <property type="entry name" value="Fic-like"/>
    <property type="match status" value="1"/>
</dbReference>
<dbReference type="InterPro" id="IPR036597">
    <property type="entry name" value="Fido-like_dom_sf"/>
</dbReference>
<comment type="caution">
    <text evidence="2">The sequence shown here is derived from an EMBL/GenBank/DDBJ whole genome shotgun (WGS) entry which is preliminary data.</text>
</comment>
<proteinExistence type="predicted"/>
<organism evidence="2 3">
    <name type="scientific">Pseudoalteromonas neustonica</name>
    <dbReference type="NCBI Taxonomy" id="1840331"/>
    <lineage>
        <taxon>Bacteria</taxon>
        <taxon>Pseudomonadati</taxon>
        <taxon>Pseudomonadota</taxon>
        <taxon>Gammaproteobacteria</taxon>
        <taxon>Alteromonadales</taxon>
        <taxon>Pseudoalteromonadaceae</taxon>
        <taxon>Pseudoalteromonas</taxon>
    </lineage>
</organism>
<dbReference type="InterPro" id="IPR003812">
    <property type="entry name" value="Fido"/>
</dbReference>
<keyword evidence="3" id="KW-1185">Reference proteome</keyword>
<protein>
    <submittedName>
        <fullName evidence="2">Fic family protein</fullName>
    </submittedName>
</protein>
<dbReference type="RefSeq" id="WP_342884206.1">
    <property type="nucleotide sequence ID" value="NZ_JBBMQU010000029.1"/>
</dbReference>
<dbReference type="Pfam" id="PF02661">
    <property type="entry name" value="Fic"/>
    <property type="match status" value="1"/>
</dbReference>
<dbReference type="Proteomes" id="UP001388366">
    <property type="component" value="Unassembled WGS sequence"/>
</dbReference>
<dbReference type="Gene3D" id="1.10.3290.10">
    <property type="entry name" value="Fido-like domain"/>
    <property type="match status" value="1"/>
</dbReference>